<evidence type="ECO:0000256" key="1">
    <source>
        <dbReference type="SAM" id="SignalP"/>
    </source>
</evidence>
<evidence type="ECO:0000313" key="2">
    <source>
        <dbReference type="EMBL" id="KAJ6646781.1"/>
    </source>
</evidence>
<dbReference type="AlphaFoldDB" id="A0A9Q0NAG1"/>
<proteinExistence type="predicted"/>
<dbReference type="InterPro" id="IPR032675">
    <property type="entry name" value="LRR_dom_sf"/>
</dbReference>
<gene>
    <name evidence="2" type="ORF">Bhyg_01995</name>
</gene>
<reference evidence="2" key="1">
    <citation type="submission" date="2022-07" db="EMBL/GenBank/DDBJ databases">
        <authorList>
            <person name="Trinca V."/>
            <person name="Uliana J.V.C."/>
            <person name="Torres T.T."/>
            <person name="Ward R.J."/>
            <person name="Monesi N."/>
        </authorList>
    </citation>
    <scope>NUCLEOTIDE SEQUENCE</scope>
    <source>
        <strain evidence="2">HSMRA1968</strain>
        <tissue evidence="2">Whole embryos</tissue>
    </source>
</reference>
<organism evidence="2 3">
    <name type="scientific">Pseudolycoriella hygida</name>
    <dbReference type="NCBI Taxonomy" id="35572"/>
    <lineage>
        <taxon>Eukaryota</taxon>
        <taxon>Metazoa</taxon>
        <taxon>Ecdysozoa</taxon>
        <taxon>Arthropoda</taxon>
        <taxon>Hexapoda</taxon>
        <taxon>Insecta</taxon>
        <taxon>Pterygota</taxon>
        <taxon>Neoptera</taxon>
        <taxon>Endopterygota</taxon>
        <taxon>Diptera</taxon>
        <taxon>Nematocera</taxon>
        <taxon>Sciaroidea</taxon>
        <taxon>Sciaridae</taxon>
        <taxon>Pseudolycoriella</taxon>
    </lineage>
</organism>
<dbReference type="EMBL" id="WJQU01000001">
    <property type="protein sequence ID" value="KAJ6646781.1"/>
    <property type="molecule type" value="Genomic_DNA"/>
</dbReference>
<comment type="caution">
    <text evidence="2">The sequence shown here is derived from an EMBL/GenBank/DDBJ whole genome shotgun (WGS) entry which is preliminary data.</text>
</comment>
<sequence>MLKITSIFSVLLAVQAIKAMVCPQADTIAPCTCLDEFPYERIYCEDLMVTQYEIDRAINHLIAVNNMTVHDEMTWIYLDKFRVKNSVQLTSLDLSDLSLMSIRSIQVYSNPYLENIFVNSSTTNVTELVLYDNNLMSESLMDLVPKVKNTLNSVDLSGINIEYLPAAIFEEFLNENAENRIYGSSNPFICDYRMIWLRKGRDTYERQVANINCENDLYNNIFNTTFTPTNII</sequence>
<keyword evidence="1" id="KW-0732">Signal</keyword>
<dbReference type="Proteomes" id="UP001151699">
    <property type="component" value="Chromosome A"/>
</dbReference>
<name>A0A9Q0NAG1_9DIPT</name>
<feature type="signal peptide" evidence="1">
    <location>
        <begin position="1"/>
        <end position="19"/>
    </location>
</feature>
<keyword evidence="3" id="KW-1185">Reference proteome</keyword>
<feature type="chain" id="PRO_5040142026" evidence="1">
    <location>
        <begin position="20"/>
        <end position="232"/>
    </location>
</feature>
<dbReference type="SUPFAM" id="SSF52058">
    <property type="entry name" value="L domain-like"/>
    <property type="match status" value="1"/>
</dbReference>
<dbReference type="Gene3D" id="3.80.10.10">
    <property type="entry name" value="Ribonuclease Inhibitor"/>
    <property type="match status" value="1"/>
</dbReference>
<accession>A0A9Q0NAG1</accession>
<evidence type="ECO:0000313" key="3">
    <source>
        <dbReference type="Proteomes" id="UP001151699"/>
    </source>
</evidence>
<protein>
    <submittedName>
        <fullName evidence="2">Uncharacterized protein</fullName>
    </submittedName>
</protein>